<accession>A0A8J2KQU6</accession>
<dbReference type="EMBL" id="CAJVCH010398701">
    <property type="protein sequence ID" value="CAG7817622.1"/>
    <property type="molecule type" value="Genomic_DNA"/>
</dbReference>
<evidence type="ECO:0000313" key="2">
    <source>
        <dbReference type="Proteomes" id="UP000708208"/>
    </source>
</evidence>
<proteinExistence type="predicted"/>
<name>A0A8J2KQU6_9HEXA</name>
<sequence>MNESECYTIETPSLDQQLKRFWEVEQTQDCPNVRTKEEIQCEANFTNTTPAKTMVHT</sequence>
<protein>
    <submittedName>
        <fullName evidence="1">Uncharacterized protein</fullName>
    </submittedName>
</protein>
<dbReference type="AlphaFoldDB" id="A0A8J2KQU6"/>
<keyword evidence="2" id="KW-1185">Reference proteome</keyword>
<gene>
    <name evidence="1" type="ORF">AFUS01_LOCUS28177</name>
</gene>
<comment type="caution">
    <text evidence="1">The sequence shown here is derived from an EMBL/GenBank/DDBJ whole genome shotgun (WGS) entry which is preliminary data.</text>
</comment>
<feature type="non-terminal residue" evidence="1">
    <location>
        <position position="57"/>
    </location>
</feature>
<organism evidence="1 2">
    <name type="scientific">Allacma fusca</name>
    <dbReference type="NCBI Taxonomy" id="39272"/>
    <lineage>
        <taxon>Eukaryota</taxon>
        <taxon>Metazoa</taxon>
        <taxon>Ecdysozoa</taxon>
        <taxon>Arthropoda</taxon>
        <taxon>Hexapoda</taxon>
        <taxon>Collembola</taxon>
        <taxon>Symphypleona</taxon>
        <taxon>Sminthuridae</taxon>
        <taxon>Allacma</taxon>
    </lineage>
</organism>
<evidence type="ECO:0000313" key="1">
    <source>
        <dbReference type="EMBL" id="CAG7817622.1"/>
    </source>
</evidence>
<reference evidence="1" key="1">
    <citation type="submission" date="2021-06" db="EMBL/GenBank/DDBJ databases">
        <authorList>
            <person name="Hodson N. C."/>
            <person name="Mongue J. A."/>
            <person name="Jaron S. K."/>
        </authorList>
    </citation>
    <scope>NUCLEOTIDE SEQUENCE</scope>
</reference>
<dbReference type="OrthoDB" id="8065733at2759"/>
<dbReference type="Proteomes" id="UP000708208">
    <property type="component" value="Unassembled WGS sequence"/>
</dbReference>